<evidence type="ECO:0000313" key="1">
    <source>
        <dbReference type="EMBL" id="VFJ98141.1"/>
    </source>
</evidence>
<protein>
    <submittedName>
        <fullName evidence="1">Uncharacterized protein</fullName>
    </submittedName>
</protein>
<name>A0A450V039_9GAMM</name>
<sequence>MVKTLGNRDRWHRSKNRKTCCRFLLHLLKIIKGWTCGMPGYAPRCGRTSTILQSAADDRFPTRLKGNQKFGYGKEIRKYSAGRDIFRIVVPFATRRFANHELSLVWPLRGKVPSRHGALGSGGGDGAKVEGPR</sequence>
<reference evidence="1" key="1">
    <citation type="submission" date="2019-02" db="EMBL/GenBank/DDBJ databases">
        <authorList>
            <person name="Gruber-Vodicka R. H."/>
            <person name="Seah K. B. B."/>
        </authorList>
    </citation>
    <scope>NUCLEOTIDE SEQUENCE</scope>
    <source>
        <strain evidence="1">BECK_M7</strain>
    </source>
</reference>
<organism evidence="1">
    <name type="scientific">Candidatus Kentrum sp. LFY</name>
    <dbReference type="NCBI Taxonomy" id="2126342"/>
    <lineage>
        <taxon>Bacteria</taxon>
        <taxon>Pseudomonadati</taxon>
        <taxon>Pseudomonadota</taxon>
        <taxon>Gammaproteobacteria</taxon>
        <taxon>Candidatus Kentrum</taxon>
    </lineage>
</organism>
<accession>A0A450V039</accession>
<gene>
    <name evidence="1" type="ORF">BECKLFY1418B_GA0070995_11143</name>
</gene>
<dbReference type="AlphaFoldDB" id="A0A450V039"/>
<dbReference type="EMBL" id="CAADFF010000114">
    <property type="protein sequence ID" value="VFJ98141.1"/>
    <property type="molecule type" value="Genomic_DNA"/>
</dbReference>
<proteinExistence type="predicted"/>